<name>A0A495J8W9_9SPHI</name>
<comment type="similarity">
    <text evidence="3 12 13">Belongs to the DapA family.</text>
</comment>
<keyword evidence="6 12" id="KW-0028">Amino-acid biosynthesis</keyword>
<dbReference type="EMBL" id="RBKU01000001">
    <property type="protein sequence ID" value="RKR85450.1"/>
    <property type="molecule type" value="Genomic_DNA"/>
</dbReference>
<evidence type="ECO:0000256" key="8">
    <source>
        <dbReference type="ARBA" id="ARBA00023154"/>
    </source>
</evidence>
<evidence type="ECO:0000256" key="16">
    <source>
        <dbReference type="PIRSR" id="PIRSR001365-3"/>
    </source>
</evidence>
<feature type="binding site" evidence="12 15">
    <location>
        <position position="47"/>
    </location>
    <ligand>
        <name>pyruvate</name>
        <dbReference type="ChEBI" id="CHEBI:15361"/>
    </ligand>
</feature>
<dbReference type="RefSeq" id="WP_121201500.1">
    <property type="nucleotide sequence ID" value="NZ_RBKU01000001.1"/>
</dbReference>
<proteinExistence type="inferred from homology"/>
<dbReference type="HAMAP" id="MF_00418">
    <property type="entry name" value="DapA"/>
    <property type="match status" value="1"/>
</dbReference>
<feature type="binding site" evidence="12 15">
    <location>
        <position position="206"/>
    </location>
    <ligand>
        <name>pyruvate</name>
        <dbReference type="ChEBI" id="CHEBI:15361"/>
    </ligand>
</feature>
<dbReference type="Pfam" id="PF00701">
    <property type="entry name" value="DHDPS"/>
    <property type="match status" value="1"/>
</dbReference>
<feature type="site" description="L-lysine inhibitor binding" evidence="16">
    <location>
        <position position="108"/>
    </location>
</feature>
<comment type="subcellular location">
    <subcellularLocation>
        <location evidence="12">Cytoplasm</location>
    </subcellularLocation>
</comment>
<comment type="catalytic activity">
    <reaction evidence="11 12">
        <text>L-aspartate 4-semialdehyde + pyruvate = (2S,4S)-4-hydroxy-2,3,4,5-tetrahydrodipicolinate + H2O + H(+)</text>
        <dbReference type="Rhea" id="RHEA:34171"/>
        <dbReference type="ChEBI" id="CHEBI:15361"/>
        <dbReference type="ChEBI" id="CHEBI:15377"/>
        <dbReference type="ChEBI" id="CHEBI:15378"/>
        <dbReference type="ChEBI" id="CHEBI:67139"/>
        <dbReference type="ChEBI" id="CHEBI:537519"/>
        <dbReference type="EC" id="4.3.3.7"/>
    </reaction>
</comment>
<dbReference type="PANTHER" id="PTHR12128">
    <property type="entry name" value="DIHYDRODIPICOLINATE SYNTHASE"/>
    <property type="match status" value="1"/>
</dbReference>
<dbReference type="PANTHER" id="PTHR12128:SF66">
    <property type="entry name" value="4-HYDROXY-2-OXOGLUTARATE ALDOLASE, MITOCHONDRIAL"/>
    <property type="match status" value="1"/>
</dbReference>
<evidence type="ECO:0000256" key="13">
    <source>
        <dbReference type="PIRNR" id="PIRNR001365"/>
    </source>
</evidence>
<dbReference type="CDD" id="cd00950">
    <property type="entry name" value="DHDPS"/>
    <property type="match status" value="1"/>
</dbReference>
<dbReference type="Proteomes" id="UP000268007">
    <property type="component" value="Unassembled WGS sequence"/>
</dbReference>
<reference evidence="17 18" key="1">
    <citation type="submission" date="2018-10" db="EMBL/GenBank/DDBJ databases">
        <title>Genomic Encyclopedia of Archaeal and Bacterial Type Strains, Phase II (KMG-II): from individual species to whole genera.</title>
        <authorList>
            <person name="Goeker M."/>
        </authorList>
    </citation>
    <scope>NUCLEOTIDE SEQUENCE [LARGE SCALE GENOMIC DNA]</scope>
    <source>
        <strain evidence="17 18">DSM 18602</strain>
    </source>
</reference>
<evidence type="ECO:0000313" key="18">
    <source>
        <dbReference type="Proteomes" id="UP000268007"/>
    </source>
</evidence>
<comment type="function">
    <text evidence="1 12">Catalyzes the condensation of (S)-aspartate-beta-semialdehyde [(S)-ASA] and pyruvate to 4-hydroxy-tetrahydrodipicolinate (HTPA).</text>
</comment>
<dbReference type="UniPathway" id="UPA00034">
    <property type="reaction ID" value="UER00017"/>
</dbReference>
<feature type="site" description="Part of a proton relay during catalysis" evidence="12 16">
    <location>
        <position position="109"/>
    </location>
</feature>
<evidence type="ECO:0000256" key="6">
    <source>
        <dbReference type="ARBA" id="ARBA00022605"/>
    </source>
</evidence>
<dbReference type="OrthoDB" id="9782828at2"/>
<dbReference type="Gene3D" id="3.20.20.70">
    <property type="entry name" value="Aldolase class I"/>
    <property type="match status" value="1"/>
</dbReference>
<comment type="caution">
    <text evidence="17">The sequence shown here is derived from an EMBL/GenBank/DDBJ whole genome shotgun (WGS) entry which is preliminary data.</text>
</comment>
<dbReference type="EC" id="4.3.3.7" evidence="4 12"/>
<evidence type="ECO:0000256" key="14">
    <source>
        <dbReference type="PIRSR" id="PIRSR001365-1"/>
    </source>
</evidence>
<dbReference type="GO" id="GO:0009089">
    <property type="term" value="P:lysine biosynthetic process via diaminopimelate"/>
    <property type="evidence" value="ECO:0007669"/>
    <property type="project" value="UniProtKB-UniRule"/>
</dbReference>
<organism evidence="17 18">
    <name type="scientific">Mucilaginibacter gracilis</name>
    <dbReference type="NCBI Taxonomy" id="423350"/>
    <lineage>
        <taxon>Bacteria</taxon>
        <taxon>Pseudomonadati</taxon>
        <taxon>Bacteroidota</taxon>
        <taxon>Sphingobacteriia</taxon>
        <taxon>Sphingobacteriales</taxon>
        <taxon>Sphingobacteriaceae</taxon>
        <taxon>Mucilaginibacter</taxon>
    </lineage>
</organism>
<keyword evidence="9 12" id="KW-0456">Lyase</keyword>
<evidence type="ECO:0000256" key="15">
    <source>
        <dbReference type="PIRSR" id="PIRSR001365-2"/>
    </source>
</evidence>
<dbReference type="GO" id="GO:0008840">
    <property type="term" value="F:4-hydroxy-tetrahydrodipicolinate synthase activity"/>
    <property type="evidence" value="ECO:0007669"/>
    <property type="project" value="UniProtKB-UniRule"/>
</dbReference>
<keyword evidence="10 12" id="KW-0704">Schiff base</keyword>
<dbReference type="SMART" id="SM01130">
    <property type="entry name" value="DHDPS"/>
    <property type="match status" value="1"/>
</dbReference>
<feature type="active site" description="Schiff-base intermediate with substrate" evidence="12 14">
    <location>
        <position position="164"/>
    </location>
</feature>
<keyword evidence="8 12" id="KW-0457">Lysine biosynthesis</keyword>
<evidence type="ECO:0000256" key="11">
    <source>
        <dbReference type="ARBA" id="ARBA00047836"/>
    </source>
</evidence>
<keyword evidence="7 12" id="KW-0220">Diaminopimelate biosynthesis</keyword>
<comment type="caution">
    <text evidence="12">Was originally thought to be a dihydrodipicolinate synthase (DHDPS), catalyzing the condensation of (S)-aspartate-beta-semialdehyde [(S)-ASA] and pyruvate to dihydrodipicolinate (DHDP). However, it was shown in E.coli that the product of the enzymatic reaction is not dihydrodipicolinate but in fact (4S)-4-hydroxy-2,3,4,5-tetrahydro-(2S)-dipicolinic acid (HTPA), and that the consecutive dehydration reaction leading to DHDP is not spontaneous but catalyzed by DapB.</text>
</comment>
<dbReference type="GO" id="GO:0019877">
    <property type="term" value="P:diaminopimelate biosynthetic process"/>
    <property type="evidence" value="ECO:0007669"/>
    <property type="project" value="UniProtKB-UniRule"/>
</dbReference>
<evidence type="ECO:0000256" key="3">
    <source>
        <dbReference type="ARBA" id="ARBA00007592"/>
    </source>
</evidence>
<dbReference type="NCBIfam" id="TIGR00674">
    <property type="entry name" value="dapA"/>
    <property type="match status" value="1"/>
</dbReference>
<dbReference type="AlphaFoldDB" id="A0A495J8W9"/>
<evidence type="ECO:0000256" key="4">
    <source>
        <dbReference type="ARBA" id="ARBA00012086"/>
    </source>
</evidence>
<dbReference type="InterPro" id="IPR002220">
    <property type="entry name" value="DapA-like"/>
</dbReference>
<dbReference type="InterPro" id="IPR005263">
    <property type="entry name" value="DapA"/>
</dbReference>
<feature type="site" description="L-lysine inhibitor binding; via carbonyl oxygen" evidence="16">
    <location>
        <position position="51"/>
    </location>
</feature>
<dbReference type="PIRSF" id="PIRSF001365">
    <property type="entry name" value="DHDPS"/>
    <property type="match status" value="1"/>
</dbReference>
<accession>A0A495J8W9</accession>
<comment type="subunit">
    <text evidence="12">Homotetramer; dimer of dimers.</text>
</comment>
<evidence type="ECO:0000256" key="12">
    <source>
        <dbReference type="HAMAP-Rule" id="MF_00418"/>
    </source>
</evidence>
<feature type="site" description="L-lysine inhibitor binding" evidence="16">
    <location>
        <position position="86"/>
    </location>
</feature>
<evidence type="ECO:0000256" key="10">
    <source>
        <dbReference type="ARBA" id="ARBA00023270"/>
    </source>
</evidence>
<feature type="site" description="Part of a proton relay during catalysis" evidence="12 16">
    <location>
        <position position="46"/>
    </location>
</feature>
<evidence type="ECO:0000256" key="9">
    <source>
        <dbReference type="ARBA" id="ARBA00023239"/>
    </source>
</evidence>
<evidence type="ECO:0000256" key="7">
    <source>
        <dbReference type="ARBA" id="ARBA00022915"/>
    </source>
</evidence>
<dbReference type="GO" id="GO:0005829">
    <property type="term" value="C:cytosol"/>
    <property type="evidence" value="ECO:0007669"/>
    <property type="project" value="TreeGrafter"/>
</dbReference>
<evidence type="ECO:0000313" key="17">
    <source>
        <dbReference type="EMBL" id="RKR85450.1"/>
    </source>
</evidence>
<evidence type="ECO:0000256" key="5">
    <source>
        <dbReference type="ARBA" id="ARBA00022490"/>
    </source>
</evidence>
<comment type="pathway">
    <text evidence="2 12">Amino-acid biosynthesis; L-lysine biosynthesis via DAP pathway; (S)-tetrahydrodipicolinate from L-aspartate: step 3/4.</text>
</comment>
<feature type="site" description="L-lysine inhibitor binding" evidence="16">
    <location>
        <position position="82"/>
    </location>
</feature>
<keyword evidence="5 12" id="KW-0963">Cytoplasm</keyword>
<protein>
    <recommendedName>
        <fullName evidence="4 12">4-hydroxy-tetrahydrodipicolinate synthase</fullName>
        <shortName evidence="12">HTPA synthase</shortName>
        <ecNumber evidence="4 12">4.3.3.7</ecNumber>
    </recommendedName>
</protein>
<evidence type="ECO:0000256" key="1">
    <source>
        <dbReference type="ARBA" id="ARBA00003294"/>
    </source>
</evidence>
<feature type="active site" description="Proton donor/acceptor" evidence="12 14">
    <location>
        <position position="135"/>
    </location>
</feature>
<dbReference type="InterPro" id="IPR013785">
    <property type="entry name" value="Aldolase_TIM"/>
</dbReference>
<sequence>MNKFNGTGVAMVTPFHPNGDVDFGGLEAVINHIIGGGVEYLVSLGTTGESATLSKDEKKQVWKRTVEITNGRVPLVAGIGGNNTYEVLKSIEEFDAEGYDAILSVSPYYSKPTQEGIYQHYKAIATQAPLPVILYNVPGRTGSTLSAETTLRLAHDFKNIIATKEASGSFDIFNHIMKDKPADFMLISGDDPVTLPMIAMGAVGVISVIGNAIPGIFSNMVRLCLAGDYAAARPLHYKLIEFTTLMFTEGNPAGVKYALKELGVCGDNVRLPLVSVGTATAQKIALQLKAIGTQQAVQHA</sequence>
<keyword evidence="18" id="KW-1185">Reference proteome</keyword>
<dbReference type="PRINTS" id="PR00146">
    <property type="entry name" value="DHPICSNTHASE"/>
</dbReference>
<evidence type="ECO:0000256" key="2">
    <source>
        <dbReference type="ARBA" id="ARBA00005120"/>
    </source>
</evidence>
<dbReference type="SUPFAM" id="SSF51569">
    <property type="entry name" value="Aldolase"/>
    <property type="match status" value="1"/>
</dbReference>
<gene>
    <name evidence="12" type="primary">dapA</name>
    <name evidence="17" type="ORF">BDD43_5721</name>
</gene>